<sequence>MKPKQFLILITVILFLNITGQGETEDRKTISWITQQEAALPPMKPTETRKKNSLETGTESFSINNPSMAGPIIKIEKPDPDQFYDDLIDVLIRFDKNPVGEPVNMESLRIIYLKMLGIDITDRVRPYVKETRIDANGVMFPEGEHEFEVRIKDIEDMGSTKVFKVKVN</sequence>
<protein>
    <submittedName>
        <fullName evidence="2">Uncharacterized protein</fullName>
    </submittedName>
</protein>
<dbReference type="EMBL" id="UINC01051374">
    <property type="protein sequence ID" value="SVB65463.1"/>
    <property type="molecule type" value="Genomic_DNA"/>
</dbReference>
<proteinExistence type="predicted"/>
<name>A0A382FTA0_9ZZZZ</name>
<accession>A0A382FTA0</accession>
<organism evidence="2">
    <name type="scientific">marine metagenome</name>
    <dbReference type="NCBI Taxonomy" id="408172"/>
    <lineage>
        <taxon>unclassified sequences</taxon>
        <taxon>metagenomes</taxon>
        <taxon>ecological metagenomes</taxon>
    </lineage>
</organism>
<dbReference type="AlphaFoldDB" id="A0A382FTA0"/>
<evidence type="ECO:0000256" key="1">
    <source>
        <dbReference type="SAM" id="MobiDB-lite"/>
    </source>
</evidence>
<feature type="region of interest" description="Disordered" evidence="1">
    <location>
        <begin position="42"/>
        <end position="62"/>
    </location>
</feature>
<evidence type="ECO:0000313" key="2">
    <source>
        <dbReference type="EMBL" id="SVB65463.1"/>
    </source>
</evidence>
<gene>
    <name evidence="2" type="ORF">METZ01_LOCUS218317</name>
</gene>
<reference evidence="2" key="1">
    <citation type="submission" date="2018-05" db="EMBL/GenBank/DDBJ databases">
        <authorList>
            <person name="Lanie J.A."/>
            <person name="Ng W.-L."/>
            <person name="Kazmierczak K.M."/>
            <person name="Andrzejewski T.M."/>
            <person name="Davidsen T.M."/>
            <person name="Wayne K.J."/>
            <person name="Tettelin H."/>
            <person name="Glass J.I."/>
            <person name="Rusch D."/>
            <person name="Podicherti R."/>
            <person name="Tsui H.-C.T."/>
            <person name="Winkler M.E."/>
        </authorList>
    </citation>
    <scope>NUCLEOTIDE SEQUENCE</scope>
</reference>